<evidence type="ECO:0000313" key="2">
    <source>
        <dbReference type="EMBL" id="KAK4288955.1"/>
    </source>
</evidence>
<feature type="compositionally biased region" description="Basic and acidic residues" evidence="1">
    <location>
        <begin position="8"/>
        <end position="24"/>
    </location>
</feature>
<dbReference type="Proteomes" id="UP001292094">
    <property type="component" value="Unassembled WGS sequence"/>
</dbReference>
<comment type="caution">
    <text evidence="2">The sequence shown here is derived from an EMBL/GenBank/DDBJ whole genome shotgun (WGS) entry which is preliminary data.</text>
</comment>
<reference evidence="2" key="1">
    <citation type="submission" date="2023-11" db="EMBL/GenBank/DDBJ databases">
        <title>Genome assemblies of two species of porcelain crab, Petrolisthes cinctipes and Petrolisthes manimaculis (Anomura: Porcellanidae).</title>
        <authorList>
            <person name="Angst P."/>
        </authorList>
    </citation>
    <scope>NUCLEOTIDE SEQUENCE</scope>
    <source>
        <strain evidence="2">PB745_02</strain>
        <tissue evidence="2">Gill</tissue>
    </source>
</reference>
<organism evidence="2 3">
    <name type="scientific">Petrolisthes manimaculis</name>
    <dbReference type="NCBI Taxonomy" id="1843537"/>
    <lineage>
        <taxon>Eukaryota</taxon>
        <taxon>Metazoa</taxon>
        <taxon>Ecdysozoa</taxon>
        <taxon>Arthropoda</taxon>
        <taxon>Crustacea</taxon>
        <taxon>Multicrustacea</taxon>
        <taxon>Malacostraca</taxon>
        <taxon>Eumalacostraca</taxon>
        <taxon>Eucarida</taxon>
        <taxon>Decapoda</taxon>
        <taxon>Pleocyemata</taxon>
        <taxon>Anomura</taxon>
        <taxon>Galatheoidea</taxon>
        <taxon>Porcellanidae</taxon>
        <taxon>Petrolisthes</taxon>
    </lineage>
</organism>
<feature type="region of interest" description="Disordered" evidence="1">
    <location>
        <begin position="1"/>
        <end position="75"/>
    </location>
</feature>
<feature type="compositionally biased region" description="Polar residues" evidence="1">
    <location>
        <begin position="56"/>
        <end position="75"/>
    </location>
</feature>
<dbReference type="EMBL" id="JAWZYT010006048">
    <property type="protein sequence ID" value="KAK4288955.1"/>
    <property type="molecule type" value="Genomic_DNA"/>
</dbReference>
<evidence type="ECO:0000256" key="1">
    <source>
        <dbReference type="SAM" id="MobiDB-lite"/>
    </source>
</evidence>
<sequence>MEEEEEKEEKKKKEEKEEKEEKKLIKAAPEYQGRNTDSGKGALCSGVHQEGKRNHTTASCRRQAGSTGSERQIGA</sequence>
<keyword evidence="3" id="KW-1185">Reference proteome</keyword>
<proteinExistence type="predicted"/>
<name>A0AAE1NGZ3_9EUCA</name>
<accession>A0AAE1NGZ3</accession>
<dbReference type="AlphaFoldDB" id="A0AAE1NGZ3"/>
<gene>
    <name evidence="2" type="ORF">Pmani_038047</name>
</gene>
<evidence type="ECO:0000313" key="3">
    <source>
        <dbReference type="Proteomes" id="UP001292094"/>
    </source>
</evidence>
<protein>
    <submittedName>
        <fullName evidence="2">Uncharacterized protein</fullName>
    </submittedName>
</protein>